<proteinExistence type="predicted"/>
<reference evidence="2" key="1">
    <citation type="submission" date="2022-11" db="UniProtKB">
        <authorList>
            <consortium name="WormBaseParasite"/>
        </authorList>
    </citation>
    <scope>IDENTIFICATION</scope>
</reference>
<sequence>MSNLSQTVCLSNAQMSLSNSHTELILTGYVVPFLILFGFTGNMINLTILVAPGMKSRSNFLLACLAVVDMLFLISMLPHSFAHYQVFIFSYYFRVFYLKSKTHAVAFSNWFSAAAIWLVLAICLERLIGIRYPLSVRYHRIYRPQWIVTGIIILSFILTLYSHFTYSCFYKEFCHGTQPYSICLPISLDKWPYPTFVNTSPNFQRIYVRWSLNIHAIFGVFLPTVVVVFSNALLIYTMRQRQKFLAVSTGYVAGRGNNAINQSTAQMRVEQRVTLTVCAIVSCFIITQAPSALFYLIAGDIQAKSSNWHGILSVVTSFMVIFGKSLNFVLFCLSSATFRHRLVGMTKARIGGKRNFSLYRRHSQEMNTQITALNTAYPSRKNSEHSALCSTSKGRNRTQSLNADLSSSPILKGPNTVQGVIRKKGGTLL</sequence>
<dbReference type="WBParaSite" id="JU765_v2.g16466.t1">
    <property type="protein sequence ID" value="JU765_v2.g16466.t1"/>
    <property type="gene ID" value="JU765_v2.g16466"/>
</dbReference>
<dbReference type="Proteomes" id="UP000887576">
    <property type="component" value="Unplaced"/>
</dbReference>
<evidence type="ECO:0000313" key="1">
    <source>
        <dbReference type="Proteomes" id="UP000887576"/>
    </source>
</evidence>
<name>A0AC34QHV6_9BILA</name>
<protein>
    <submittedName>
        <fullName evidence="2">G-protein coupled receptors family 1 profile domain-containing protein</fullName>
    </submittedName>
</protein>
<organism evidence="1 2">
    <name type="scientific">Panagrolaimus sp. JU765</name>
    <dbReference type="NCBI Taxonomy" id="591449"/>
    <lineage>
        <taxon>Eukaryota</taxon>
        <taxon>Metazoa</taxon>
        <taxon>Ecdysozoa</taxon>
        <taxon>Nematoda</taxon>
        <taxon>Chromadorea</taxon>
        <taxon>Rhabditida</taxon>
        <taxon>Tylenchina</taxon>
        <taxon>Panagrolaimomorpha</taxon>
        <taxon>Panagrolaimoidea</taxon>
        <taxon>Panagrolaimidae</taxon>
        <taxon>Panagrolaimus</taxon>
    </lineage>
</organism>
<evidence type="ECO:0000313" key="2">
    <source>
        <dbReference type="WBParaSite" id="JU765_v2.g16466.t1"/>
    </source>
</evidence>
<accession>A0AC34QHV6</accession>